<protein>
    <recommendedName>
        <fullName evidence="3">Transmembrane protein</fullName>
    </recommendedName>
</protein>
<evidence type="ECO:0000313" key="1">
    <source>
        <dbReference type="EMBL" id="KAL3384638.1"/>
    </source>
</evidence>
<organism evidence="1 2">
    <name type="scientific">Trichogramma kaykai</name>
    <dbReference type="NCBI Taxonomy" id="54128"/>
    <lineage>
        <taxon>Eukaryota</taxon>
        <taxon>Metazoa</taxon>
        <taxon>Ecdysozoa</taxon>
        <taxon>Arthropoda</taxon>
        <taxon>Hexapoda</taxon>
        <taxon>Insecta</taxon>
        <taxon>Pterygota</taxon>
        <taxon>Neoptera</taxon>
        <taxon>Endopterygota</taxon>
        <taxon>Hymenoptera</taxon>
        <taxon>Apocrita</taxon>
        <taxon>Proctotrupomorpha</taxon>
        <taxon>Chalcidoidea</taxon>
        <taxon>Trichogrammatidae</taxon>
        <taxon>Trichogramma</taxon>
    </lineage>
</organism>
<sequence>MDKFFDPESECIYFRYFSPICGFRWQRLCQLSLVFSALLIPSILCKGKFVCTRERASILPVSTLGTDSAAARHWHLRHVRSAFIIRLVSVSQVSVFLVVYSRYRFFASLIDIIHQVL</sequence>
<dbReference type="Proteomes" id="UP001627154">
    <property type="component" value="Unassembled WGS sequence"/>
</dbReference>
<gene>
    <name evidence="1" type="ORF">TKK_019727</name>
</gene>
<reference evidence="1 2" key="1">
    <citation type="journal article" date="2024" name="bioRxiv">
        <title>A reference genome for Trichogramma kaykai: A tiny desert-dwelling parasitoid wasp with competing sex-ratio distorters.</title>
        <authorList>
            <person name="Culotta J."/>
            <person name="Lindsey A.R."/>
        </authorList>
    </citation>
    <scope>NUCLEOTIDE SEQUENCE [LARGE SCALE GENOMIC DNA]</scope>
    <source>
        <strain evidence="1 2">KSX58</strain>
    </source>
</reference>
<dbReference type="EMBL" id="JBJJXI010000170">
    <property type="protein sequence ID" value="KAL3384638.1"/>
    <property type="molecule type" value="Genomic_DNA"/>
</dbReference>
<dbReference type="AlphaFoldDB" id="A0ABD2VVQ3"/>
<accession>A0ABD2VVQ3</accession>
<evidence type="ECO:0008006" key="3">
    <source>
        <dbReference type="Google" id="ProtNLM"/>
    </source>
</evidence>
<keyword evidence="2" id="KW-1185">Reference proteome</keyword>
<comment type="caution">
    <text evidence="1">The sequence shown here is derived from an EMBL/GenBank/DDBJ whole genome shotgun (WGS) entry which is preliminary data.</text>
</comment>
<name>A0ABD2VVQ3_9HYME</name>
<evidence type="ECO:0000313" key="2">
    <source>
        <dbReference type="Proteomes" id="UP001627154"/>
    </source>
</evidence>
<proteinExistence type="predicted"/>